<evidence type="ECO:0000313" key="4">
    <source>
        <dbReference type="Proteomes" id="UP000011715"/>
    </source>
</evidence>
<dbReference type="EnsemblFungi" id="MAPG_01085T0">
    <property type="protein sequence ID" value="MAPG_01085T0"/>
    <property type="gene ID" value="MAPG_01085"/>
</dbReference>
<gene>
    <name evidence="2" type="ORF">MAPG_01085</name>
</gene>
<reference evidence="4" key="1">
    <citation type="submission" date="2010-05" db="EMBL/GenBank/DDBJ databases">
        <title>The genome sequence of Magnaporthe poae strain ATCC 64411.</title>
        <authorList>
            <person name="Ma L.-J."/>
            <person name="Dead R."/>
            <person name="Young S."/>
            <person name="Zeng Q."/>
            <person name="Koehrsen M."/>
            <person name="Alvarado L."/>
            <person name="Berlin A."/>
            <person name="Chapman S.B."/>
            <person name="Chen Z."/>
            <person name="Freedman E."/>
            <person name="Gellesch M."/>
            <person name="Goldberg J."/>
            <person name="Griggs A."/>
            <person name="Gujja S."/>
            <person name="Heilman E.R."/>
            <person name="Heiman D."/>
            <person name="Hepburn T."/>
            <person name="Howarth C."/>
            <person name="Jen D."/>
            <person name="Larson L."/>
            <person name="Mehta T."/>
            <person name="Neiman D."/>
            <person name="Pearson M."/>
            <person name="Roberts A."/>
            <person name="Saif S."/>
            <person name="Shea T."/>
            <person name="Shenoy N."/>
            <person name="Sisk P."/>
            <person name="Stolte C."/>
            <person name="Sykes S."/>
            <person name="Walk T."/>
            <person name="White J."/>
            <person name="Yandava C."/>
            <person name="Haas B."/>
            <person name="Nusbaum C."/>
            <person name="Birren B."/>
        </authorList>
    </citation>
    <scope>NUCLEOTIDE SEQUENCE [LARGE SCALE GENOMIC DNA]</scope>
    <source>
        <strain evidence="4">ATCC 64411 / 73-15</strain>
    </source>
</reference>
<keyword evidence="4" id="KW-1185">Reference proteome</keyword>
<sequence length="135" mass="14624">MLPEDRPALDAVIDGAGGDVVKRSLRLLRPGGVIASYGMTVAPKMDWLMPAVLKQIELRGTTMGSRAEFRDMVAFVRERRIVPVVSRVVRGLDNLDGIEGLFDDMKAGRQFGKLVIEVAAGDSDTTTDGKSPPKL</sequence>
<dbReference type="Pfam" id="PF00107">
    <property type="entry name" value="ADH_zinc_N"/>
    <property type="match status" value="1"/>
</dbReference>
<dbReference type="VEuPathDB" id="FungiDB:MAPG_01085"/>
<dbReference type="OrthoDB" id="449487at2759"/>
<evidence type="ECO:0000313" key="3">
    <source>
        <dbReference type="EnsemblFungi" id="MAPG_01085T0"/>
    </source>
</evidence>
<dbReference type="SUPFAM" id="SSF51735">
    <property type="entry name" value="NAD(P)-binding Rossmann-fold domains"/>
    <property type="match status" value="1"/>
</dbReference>
<reference evidence="3" key="5">
    <citation type="submission" date="2015-06" db="UniProtKB">
        <authorList>
            <consortium name="EnsemblFungi"/>
        </authorList>
    </citation>
    <scope>IDENTIFICATION</scope>
    <source>
        <strain evidence="3">ATCC 64411</strain>
    </source>
</reference>
<dbReference type="InterPro" id="IPR036291">
    <property type="entry name" value="NAD(P)-bd_dom_sf"/>
</dbReference>
<reference evidence="2" key="2">
    <citation type="submission" date="2010-05" db="EMBL/GenBank/DDBJ databases">
        <title>The Genome Sequence of Magnaporthe poae strain ATCC 64411.</title>
        <authorList>
            <consortium name="The Broad Institute Genome Sequencing Platform"/>
            <consortium name="Broad Institute Genome Sequencing Center for Infectious Disease"/>
            <person name="Ma L.-J."/>
            <person name="Dead R."/>
            <person name="Young S."/>
            <person name="Zeng Q."/>
            <person name="Koehrsen M."/>
            <person name="Alvarado L."/>
            <person name="Berlin A."/>
            <person name="Chapman S.B."/>
            <person name="Chen Z."/>
            <person name="Freedman E."/>
            <person name="Gellesch M."/>
            <person name="Goldberg J."/>
            <person name="Griggs A."/>
            <person name="Gujja S."/>
            <person name="Heilman E.R."/>
            <person name="Heiman D."/>
            <person name="Hepburn T."/>
            <person name="Howarth C."/>
            <person name="Jen D."/>
            <person name="Larson L."/>
            <person name="Mehta T."/>
            <person name="Neiman D."/>
            <person name="Pearson M."/>
            <person name="Roberts A."/>
            <person name="Saif S."/>
            <person name="Shea T."/>
            <person name="Shenoy N."/>
            <person name="Sisk P."/>
            <person name="Stolte C."/>
            <person name="Sykes S."/>
            <person name="Walk T."/>
            <person name="White J."/>
            <person name="Yandava C."/>
            <person name="Haas B."/>
            <person name="Nusbaum C."/>
            <person name="Birren B."/>
        </authorList>
    </citation>
    <scope>NUCLEOTIDE SEQUENCE</scope>
    <source>
        <strain evidence="2">ATCC 64411</strain>
    </source>
</reference>
<protein>
    <submittedName>
        <fullName evidence="2">Oxidoreductase</fullName>
    </submittedName>
</protein>
<dbReference type="InterPro" id="IPR052711">
    <property type="entry name" value="Zinc_ADH-like"/>
</dbReference>
<evidence type="ECO:0000259" key="1">
    <source>
        <dbReference type="Pfam" id="PF00107"/>
    </source>
</evidence>
<proteinExistence type="predicted"/>
<dbReference type="Gene3D" id="3.90.180.10">
    <property type="entry name" value="Medium-chain alcohol dehydrogenases, catalytic domain"/>
    <property type="match status" value="1"/>
</dbReference>
<dbReference type="InterPro" id="IPR013149">
    <property type="entry name" value="ADH-like_C"/>
</dbReference>
<dbReference type="EMBL" id="ADBL01000248">
    <property type="status" value="NOT_ANNOTATED_CDS"/>
    <property type="molecule type" value="Genomic_DNA"/>
</dbReference>
<name>A0A0C4DMS3_MAGP6</name>
<evidence type="ECO:0000313" key="2">
    <source>
        <dbReference type="EMBL" id="KLU82005.1"/>
    </source>
</evidence>
<dbReference type="PANTHER" id="PTHR45033:SF3">
    <property type="entry name" value="DEHYDROGENASE, PUTATIVE (AFU_ORTHOLOGUE AFUA_2G13270)-RELATED"/>
    <property type="match status" value="1"/>
</dbReference>
<reference evidence="2" key="3">
    <citation type="submission" date="2011-03" db="EMBL/GenBank/DDBJ databases">
        <title>Annotation of Magnaporthe poae ATCC 64411.</title>
        <authorList>
            <person name="Ma L.-J."/>
            <person name="Dead R."/>
            <person name="Young S.K."/>
            <person name="Zeng Q."/>
            <person name="Gargeya S."/>
            <person name="Fitzgerald M."/>
            <person name="Haas B."/>
            <person name="Abouelleil A."/>
            <person name="Alvarado L."/>
            <person name="Arachchi H.M."/>
            <person name="Berlin A."/>
            <person name="Brown A."/>
            <person name="Chapman S.B."/>
            <person name="Chen Z."/>
            <person name="Dunbar C."/>
            <person name="Freedman E."/>
            <person name="Gearin G."/>
            <person name="Gellesch M."/>
            <person name="Goldberg J."/>
            <person name="Griggs A."/>
            <person name="Gujja S."/>
            <person name="Heiman D."/>
            <person name="Howarth C."/>
            <person name="Larson L."/>
            <person name="Lui A."/>
            <person name="MacDonald P.J.P."/>
            <person name="Mehta T."/>
            <person name="Montmayeur A."/>
            <person name="Murphy C."/>
            <person name="Neiman D."/>
            <person name="Pearson M."/>
            <person name="Priest M."/>
            <person name="Roberts A."/>
            <person name="Saif S."/>
            <person name="Shea T."/>
            <person name="Shenoy N."/>
            <person name="Sisk P."/>
            <person name="Stolte C."/>
            <person name="Sykes S."/>
            <person name="Yandava C."/>
            <person name="Wortman J."/>
            <person name="Nusbaum C."/>
            <person name="Birren B."/>
        </authorList>
    </citation>
    <scope>NUCLEOTIDE SEQUENCE</scope>
    <source>
        <strain evidence="2">ATCC 64411</strain>
    </source>
</reference>
<dbReference type="Gene3D" id="3.40.50.720">
    <property type="entry name" value="NAD(P)-binding Rossmann-like Domain"/>
    <property type="match status" value="1"/>
</dbReference>
<reference evidence="3" key="4">
    <citation type="journal article" date="2015" name="G3 (Bethesda)">
        <title>Genome sequences of three phytopathogenic species of the Magnaporthaceae family of fungi.</title>
        <authorList>
            <person name="Okagaki L.H."/>
            <person name="Nunes C.C."/>
            <person name="Sailsbery J."/>
            <person name="Clay B."/>
            <person name="Brown D."/>
            <person name="John T."/>
            <person name="Oh Y."/>
            <person name="Young N."/>
            <person name="Fitzgerald M."/>
            <person name="Haas B.J."/>
            <person name="Zeng Q."/>
            <person name="Young S."/>
            <person name="Adiconis X."/>
            <person name="Fan L."/>
            <person name="Levin J.Z."/>
            <person name="Mitchell T.K."/>
            <person name="Okubara P.A."/>
            <person name="Farman M.L."/>
            <person name="Kohn L.M."/>
            <person name="Birren B."/>
            <person name="Ma L.-J."/>
            <person name="Dean R.A."/>
        </authorList>
    </citation>
    <scope>NUCLEOTIDE SEQUENCE</scope>
    <source>
        <strain evidence="3">ATCC 64411 / 73-15</strain>
    </source>
</reference>
<dbReference type="EMBL" id="GL876966">
    <property type="protein sequence ID" value="KLU82005.1"/>
    <property type="molecule type" value="Genomic_DNA"/>
</dbReference>
<dbReference type="PANTHER" id="PTHR45033">
    <property type="match status" value="1"/>
</dbReference>
<feature type="domain" description="Alcohol dehydrogenase-like C-terminal" evidence="1">
    <location>
        <begin position="9"/>
        <end position="76"/>
    </location>
</feature>
<dbReference type="Proteomes" id="UP000011715">
    <property type="component" value="Unassembled WGS sequence"/>
</dbReference>
<dbReference type="AlphaFoldDB" id="A0A0C4DMS3"/>
<accession>A0A0C4DMS3</accession>
<organism evidence="3 4">
    <name type="scientific">Magnaporthiopsis poae (strain ATCC 64411 / 73-15)</name>
    <name type="common">Kentucky bluegrass fungus</name>
    <name type="synonym">Magnaporthe poae</name>
    <dbReference type="NCBI Taxonomy" id="644358"/>
    <lineage>
        <taxon>Eukaryota</taxon>
        <taxon>Fungi</taxon>
        <taxon>Dikarya</taxon>
        <taxon>Ascomycota</taxon>
        <taxon>Pezizomycotina</taxon>
        <taxon>Sordariomycetes</taxon>
        <taxon>Sordariomycetidae</taxon>
        <taxon>Magnaporthales</taxon>
        <taxon>Magnaporthaceae</taxon>
        <taxon>Magnaporthiopsis</taxon>
    </lineage>
</organism>
<dbReference type="eggNOG" id="KOG1198">
    <property type="taxonomic scope" value="Eukaryota"/>
</dbReference>
<dbReference type="STRING" id="644358.A0A0C4DMS3"/>